<dbReference type="InterPro" id="IPR052400">
    <property type="entry name" value="Zn2-C6_fungal_TF"/>
</dbReference>
<dbReference type="AlphaFoldDB" id="A0A1Y2LJH8"/>
<dbReference type="PANTHER" id="PTHR47657:SF7">
    <property type="entry name" value="STEROL REGULATORY ELEMENT-BINDING PROTEIN ECM22"/>
    <property type="match status" value="1"/>
</dbReference>
<dbReference type="SUPFAM" id="SSF57701">
    <property type="entry name" value="Zn2/Cys6 DNA-binding domain"/>
    <property type="match status" value="1"/>
</dbReference>
<dbReference type="PANTHER" id="PTHR47657">
    <property type="entry name" value="STEROL REGULATORY ELEMENT-BINDING PROTEIN ECM22"/>
    <property type="match status" value="1"/>
</dbReference>
<evidence type="ECO:0000256" key="3">
    <source>
        <dbReference type="SAM" id="Phobius"/>
    </source>
</evidence>
<keyword evidence="1" id="KW-0539">Nucleus</keyword>
<dbReference type="PROSITE" id="PS00463">
    <property type="entry name" value="ZN2_CY6_FUNGAL_1"/>
    <property type="match status" value="1"/>
</dbReference>
<dbReference type="PRINTS" id="PR00755">
    <property type="entry name" value="AFLATOXINBRP"/>
</dbReference>
<feature type="transmembrane region" description="Helical" evidence="3">
    <location>
        <begin position="362"/>
        <end position="381"/>
    </location>
</feature>
<keyword evidence="3" id="KW-1133">Transmembrane helix</keyword>
<evidence type="ECO:0000313" key="5">
    <source>
        <dbReference type="EMBL" id="OSS43337.1"/>
    </source>
</evidence>
<evidence type="ECO:0000313" key="6">
    <source>
        <dbReference type="Proteomes" id="UP000193240"/>
    </source>
</evidence>
<dbReference type="CDD" id="cd00067">
    <property type="entry name" value="GAL4"/>
    <property type="match status" value="1"/>
</dbReference>
<accession>A0A1Y2LJH8</accession>
<feature type="transmembrane region" description="Helical" evidence="3">
    <location>
        <begin position="388"/>
        <end position="407"/>
    </location>
</feature>
<proteinExistence type="predicted"/>
<evidence type="ECO:0000256" key="1">
    <source>
        <dbReference type="ARBA" id="ARBA00023242"/>
    </source>
</evidence>
<dbReference type="PROSITE" id="PS50048">
    <property type="entry name" value="ZN2_CY6_FUNGAL_2"/>
    <property type="match status" value="1"/>
</dbReference>
<dbReference type="GO" id="GO:0000981">
    <property type="term" value="F:DNA-binding transcription factor activity, RNA polymerase II-specific"/>
    <property type="evidence" value="ECO:0007669"/>
    <property type="project" value="InterPro"/>
</dbReference>
<evidence type="ECO:0000256" key="2">
    <source>
        <dbReference type="SAM" id="MobiDB-lite"/>
    </source>
</evidence>
<dbReference type="InterPro" id="IPR021858">
    <property type="entry name" value="Fun_TF"/>
</dbReference>
<feature type="region of interest" description="Disordered" evidence="2">
    <location>
        <begin position="1"/>
        <end position="22"/>
    </location>
</feature>
<evidence type="ECO:0000259" key="4">
    <source>
        <dbReference type="PROSITE" id="PS50048"/>
    </source>
</evidence>
<keyword evidence="3" id="KW-0812">Transmembrane</keyword>
<dbReference type="GO" id="GO:0008270">
    <property type="term" value="F:zinc ion binding"/>
    <property type="evidence" value="ECO:0007669"/>
    <property type="project" value="InterPro"/>
</dbReference>
<keyword evidence="3" id="KW-0472">Membrane</keyword>
<dbReference type="InterPro" id="IPR036864">
    <property type="entry name" value="Zn2-C6_fun-type_DNA-bd_sf"/>
</dbReference>
<sequence>MTRRSVGFVSKKPHRKSRGGCSTCKRKKVKCDESQPSCGYCSLRRLSCEYQDSASSSPASATVPRYSRSPSTTISDEEIDFDDISTPISTWLVPAVQAASGYMSSFDIELLHHYKTFTWQMLTPRDDTTTMSLHRESIPQLSLSHPHLLYAILSVAATHSNALAPSKKAEELALVCRQRTFTEYSKALQNITAENYEAVLVTAILLLSLIPTPVSDSADTDAYLGWMDSFLKMSEGLRVLASLRWAAGIEKLSVYPLVCRELRTLPPPPIFHSSDNRHLHTSVAAVGTTPDHPNPPSTYYMQHSGATPVFLPPCLMDLLTSLNDAGSNSGPIDLHGNTLYPVLHAFSPIFLSLYYYHLDPDFFVRVFVFCSFLMPDFLLLVKAREPRALVLFAWWFALAGLVPRGWWVGKAVEKTVEAVGVIVMNEGDEMTKKAFKGVDSILSVLHREGREAAARSIFDNWENVHWGDGPERAKAWEASLLMDWGIDLDPGTKSLMDEIQE</sequence>
<feature type="domain" description="Zn(2)-C6 fungal-type" evidence="4">
    <location>
        <begin position="20"/>
        <end position="50"/>
    </location>
</feature>
<gene>
    <name evidence="5" type="ORF">B5807_11917</name>
</gene>
<dbReference type="SMART" id="SM00066">
    <property type="entry name" value="GAL4"/>
    <property type="match status" value="1"/>
</dbReference>
<keyword evidence="6" id="KW-1185">Reference proteome</keyword>
<dbReference type="STRING" id="105696.A0A1Y2LJH8"/>
<dbReference type="InterPro" id="IPR001138">
    <property type="entry name" value="Zn2Cys6_DnaBD"/>
</dbReference>
<protein>
    <recommendedName>
        <fullName evidence="4">Zn(2)-C6 fungal-type domain-containing protein</fullName>
    </recommendedName>
</protein>
<name>A0A1Y2LJH8_EPING</name>
<reference evidence="5 6" key="1">
    <citation type="journal article" date="2017" name="Genome Announc.">
        <title>Genome sequence of the saprophytic ascomycete Epicoccum nigrum ICMP 19927 strain isolated from New Zealand.</title>
        <authorList>
            <person name="Fokin M."/>
            <person name="Fleetwood D."/>
            <person name="Weir B.S."/>
            <person name="Villas-Boas S.G."/>
        </authorList>
    </citation>
    <scope>NUCLEOTIDE SEQUENCE [LARGE SCALE GENOMIC DNA]</scope>
    <source>
        <strain evidence="5 6">ICMP 19927</strain>
    </source>
</reference>
<dbReference type="OMA" id="RNCKTRK"/>
<organism evidence="5 6">
    <name type="scientific">Epicoccum nigrum</name>
    <name type="common">Soil fungus</name>
    <name type="synonym">Epicoccum purpurascens</name>
    <dbReference type="NCBI Taxonomy" id="105696"/>
    <lineage>
        <taxon>Eukaryota</taxon>
        <taxon>Fungi</taxon>
        <taxon>Dikarya</taxon>
        <taxon>Ascomycota</taxon>
        <taxon>Pezizomycotina</taxon>
        <taxon>Dothideomycetes</taxon>
        <taxon>Pleosporomycetidae</taxon>
        <taxon>Pleosporales</taxon>
        <taxon>Pleosporineae</taxon>
        <taxon>Didymellaceae</taxon>
        <taxon>Epicoccum</taxon>
    </lineage>
</organism>
<dbReference type="Proteomes" id="UP000193240">
    <property type="component" value="Unassembled WGS sequence"/>
</dbReference>
<dbReference type="Gene3D" id="4.10.240.10">
    <property type="entry name" value="Zn(2)-C6 fungal-type DNA-binding domain"/>
    <property type="match status" value="1"/>
</dbReference>
<dbReference type="Pfam" id="PF11951">
    <property type="entry name" value="Fungal_trans_2"/>
    <property type="match status" value="1"/>
</dbReference>
<feature type="region of interest" description="Disordered" evidence="2">
    <location>
        <begin position="54"/>
        <end position="73"/>
    </location>
</feature>
<dbReference type="Pfam" id="PF00172">
    <property type="entry name" value="Zn_clus"/>
    <property type="match status" value="1"/>
</dbReference>
<feature type="compositionally biased region" description="Basic residues" evidence="2">
    <location>
        <begin position="11"/>
        <end position="22"/>
    </location>
</feature>
<dbReference type="InParanoid" id="A0A1Y2LJH8"/>
<dbReference type="EMBL" id="KZ107868">
    <property type="protein sequence ID" value="OSS43337.1"/>
    <property type="molecule type" value="Genomic_DNA"/>
</dbReference>